<evidence type="ECO:0000313" key="5">
    <source>
        <dbReference type="EMBL" id="MET4577432.1"/>
    </source>
</evidence>
<dbReference type="RefSeq" id="WP_354443825.1">
    <property type="nucleotide sequence ID" value="NZ_JBEPSH010000005.1"/>
</dbReference>
<organism evidence="5 6">
    <name type="scientific">Ottowia thiooxydans</name>
    <dbReference type="NCBI Taxonomy" id="219182"/>
    <lineage>
        <taxon>Bacteria</taxon>
        <taxon>Pseudomonadati</taxon>
        <taxon>Pseudomonadota</taxon>
        <taxon>Betaproteobacteria</taxon>
        <taxon>Burkholderiales</taxon>
        <taxon>Comamonadaceae</taxon>
        <taxon>Ottowia</taxon>
    </lineage>
</organism>
<dbReference type="Gene3D" id="3.40.640.10">
    <property type="entry name" value="Type I PLP-dependent aspartate aminotransferase-like (Major domain)"/>
    <property type="match status" value="1"/>
</dbReference>
<evidence type="ECO:0000256" key="4">
    <source>
        <dbReference type="RuleBase" id="RU003560"/>
    </source>
</evidence>
<dbReference type="CDD" id="cd00610">
    <property type="entry name" value="OAT_like"/>
    <property type="match status" value="1"/>
</dbReference>
<comment type="cofactor">
    <cofactor evidence="1">
        <name>pyridoxal 5'-phosphate</name>
        <dbReference type="ChEBI" id="CHEBI:597326"/>
    </cofactor>
</comment>
<dbReference type="InterPro" id="IPR015422">
    <property type="entry name" value="PyrdxlP-dep_Trfase_small"/>
</dbReference>
<proteinExistence type="inferred from homology"/>
<comment type="caution">
    <text evidence="5">The sequence shown here is derived from an EMBL/GenBank/DDBJ whole genome shotgun (WGS) entry which is preliminary data.</text>
</comment>
<keyword evidence="5" id="KW-0032">Aminotransferase</keyword>
<dbReference type="Pfam" id="PF00202">
    <property type="entry name" value="Aminotran_3"/>
    <property type="match status" value="1"/>
</dbReference>
<dbReference type="EMBL" id="JBEPSH010000005">
    <property type="protein sequence ID" value="MET4577432.1"/>
    <property type="molecule type" value="Genomic_DNA"/>
</dbReference>
<dbReference type="Proteomes" id="UP001549320">
    <property type="component" value="Unassembled WGS sequence"/>
</dbReference>
<dbReference type="InterPro" id="IPR015421">
    <property type="entry name" value="PyrdxlP-dep_Trfase_major"/>
</dbReference>
<dbReference type="PIRSF" id="PIRSF000521">
    <property type="entry name" value="Transaminase_4ab_Lys_Orn"/>
    <property type="match status" value="1"/>
</dbReference>
<evidence type="ECO:0000256" key="1">
    <source>
        <dbReference type="ARBA" id="ARBA00001933"/>
    </source>
</evidence>
<keyword evidence="3 4" id="KW-0663">Pyridoxal phosphate</keyword>
<dbReference type="InterPro" id="IPR015424">
    <property type="entry name" value="PyrdxlP-dep_Trfase"/>
</dbReference>
<keyword evidence="5" id="KW-0808">Transferase</keyword>
<dbReference type="InterPro" id="IPR049704">
    <property type="entry name" value="Aminotrans_3_PPA_site"/>
</dbReference>
<evidence type="ECO:0000313" key="6">
    <source>
        <dbReference type="Proteomes" id="UP001549320"/>
    </source>
</evidence>
<dbReference type="SUPFAM" id="SSF53383">
    <property type="entry name" value="PLP-dependent transferases"/>
    <property type="match status" value="1"/>
</dbReference>
<sequence>MTALLNFRSTPLPTADYARGCYIYDTQGKSYLDGSGGAMTVSLGHAVPEVIEAIQAQSERLCFSYRTQFANTPALELAEELVSLAPVGISHAFFVNSGSEASELAIRSSIQYWREREQPDKTLILGRDISYHGMTMGALSLSGHTARRGDYANLLHPLAVGPSLSRVAEGPEATDVEADRRAWSQAIESIGAEKVAALIIEPIVGAAGGALTPPSGYMRMLREVCDVYGILFIADEVITGMGRTGRWFACDHDGVTPDVITVAKGLTSGYTPLGAVLYSDTLVEAMSKGSRSAPFGHTFSGNPLSAATALAVVRYLKSHDVLDNVSARGNQLREGLQQIQARHPGLMGNVRGRGLLLGFDLFDPVRGGTPTPSLNANTVFADTCQAEGLIIYPAGIAPANNAAIISPPLTIGDADIAVLLQRLDASLQRFSLLFSPT</sequence>
<gene>
    <name evidence="5" type="ORF">ABIE13_002543</name>
</gene>
<evidence type="ECO:0000256" key="2">
    <source>
        <dbReference type="ARBA" id="ARBA00008954"/>
    </source>
</evidence>
<keyword evidence="6" id="KW-1185">Reference proteome</keyword>
<dbReference type="PANTHER" id="PTHR43094:SF1">
    <property type="entry name" value="AMINOTRANSFERASE CLASS-III"/>
    <property type="match status" value="1"/>
</dbReference>
<dbReference type="GO" id="GO:0008483">
    <property type="term" value="F:transaminase activity"/>
    <property type="evidence" value="ECO:0007669"/>
    <property type="project" value="UniProtKB-KW"/>
</dbReference>
<protein>
    <submittedName>
        <fullName evidence="5">Adenosylmethionine-8-amino-7-oxononanoate aminotransferase</fullName>
    </submittedName>
</protein>
<reference evidence="5 6" key="1">
    <citation type="submission" date="2024-06" db="EMBL/GenBank/DDBJ databases">
        <title>Sorghum-associated microbial communities from plants grown in Nebraska, USA.</title>
        <authorList>
            <person name="Schachtman D."/>
        </authorList>
    </citation>
    <scope>NUCLEOTIDE SEQUENCE [LARGE SCALE GENOMIC DNA]</scope>
    <source>
        <strain evidence="5 6">2709</strain>
    </source>
</reference>
<name>A0ABV2Q931_9BURK</name>
<comment type="similarity">
    <text evidence="2 4">Belongs to the class-III pyridoxal-phosphate-dependent aminotransferase family.</text>
</comment>
<dbReference type="InterPro" id="IPR005814">
    <property type="entry name" value="Aminotrans_3"/>
</dbReference>
<dbReference type="PROSITE" id="PS00600">
    <property type="entry name" value="AA_TRANSFER_CLASS_3"/>
    <property type="match status" value="1"/>
</dbReference>
<dbReference type="PANTHER" id="PTHR43094">
    <property type="entry name" value="AMINOTRANSFERASE"/>
    <property type="match status" value="1"/>
</dbReference>
<dbReference type="Gene3D" id="3.90.1150.10">
    <property type="entry name" value="Aspartate Aminotransferase, domain 1"/>
    <property type="match status" value="1"/>
</dbReference>
<evidence type="ECO:0000256" key="3">
    <source>
        <dbReference type="ARBA" id="ARBA00022898"/>
    </source>
</evidence>
<accession>A0ABV2Q931</accession>